<evidence type="ECO:0000256" key="1">
    <source>
        <dbReference type="SAM" id="Phobius"/>
    </source>
</evidence>
<keyword evidence="1" id="KW-0472">Membrane</keyword>
<organism evidence="2 3">
    <name type="scientific">Vreelandella olivaria</name>
    <dbReference type="NCBI Taxonomy" id="390919"/>
    <lineage>
        <taxon>Bacteria</taxon>
        <taxon>Pseudomonadati</taxon>
        <taxon>Pseudomonadota</taxon>
        <taxon>Gammaproteobacteria</taxon>
        <taxon>Oceanospirillales</taxon>
        <taxon>Halomonadaceae</taxon>
        <taxon>Vreelandella</taxon>
    </lineage>
</organism>
<name>A0ABN5X5T3_9GAMM</name>
<accession>A0ABN5X5T3</accession>
<protein>
    <recommendedName>
        <fullName evidence="4">Methyl-accepting chemotaxis protein</fullName>
    </recommendedName>
</protein>
<keyword evidence="1" id="KW-0812">Transmembrane</keyword>
<keyword evidence="1" id="KW-1133">Transmembrane helix</keyword>
<dbReference type="EMBL" id="AP019416">
    <property type="protein sequence ID" value="BBI54614.1"/>
    <property type="molecule type" value="Genomic_DNA"/>
</dbReference>
<gene>
    <name evidence="2" type="ORF">HORIV_70350</name>
</gene>
<proteinExistence type="predicted"/>
<dbReference type="Gene3D" id="3.30.450.20">
    <property type="entry name" value="PAS domain"/>
    <property type="match status" value="1"/>
</dbReference>
<feature type="transmembrane region" description="Helical" evidence="1">
    <location>
        <begin position="6"/>
        <end position="31"/>
    </location>
</feature>
<reference evidence="3" key="1">
    <citation type="journal article" date="2019" name="Microbiol. Resour. Announc.">
        <title>Complete Genome Sequence of Halomonas olivaria, a Moderately Halophilic Bacterium Isolated from Olive Processing Effluents, Obtained by Nanopore Sequencing.</title>
        <authorList>
            <person name="Nagata S."/>
            <person name="Ii K.M."/>
            <person name="Tsukimi T."/>
            <person name="Miura M.C."/>
            <person name="Galipon J."/>
            <person name="Arakawa K."/>
        </authorList>
    </citation>
    <scope>NUCLEOTIDE SEQUENCE [LARGE SCALE GENOMIC DNA]</scope>
    <source>
        <strain evidence="3">TYRC17</strain>
    </source>
</reference>
<evidence type="ECO:0000313" key="2">
    <source>
        <dbReference type="EMBL" id="BBI54614.1"/>
    </source>
</evidence>
<evidence type="ECO:0008006" key="4">
    <source>
        <dbReference type="Google" id="ProtNLM"/>
    </source>
</evidence>
<dbReference type="Proteomes" id="UP000289555">
    <property type="component" value="Chromosome"/>
</dbReference>
<sequence length="165" mass="17949">MHFRSLRIFVTVLVGACLAVAVMILTVYAVVTNSQAQERSSHVTEQMIQEGAKHRLYAEAAYQAEKIQLQLGQALGVAKSLANVNTLMGVKSGQEDAQLDLNRQEVMNIIRQFMATNPEITDAYIGWEPNAFGPDAPLPPPVCRATVLMVASCHSGIATRTAHSK</sequence>
<keyword evidence="3" id="KW-1185">Reference proteome</keyword>
<evidence type="ECO:0000313" key="3">
    <source>
        <dbReference type="Proteomes" id="UP000289555"/>
    </source>
</evidence>